<dbReference type="InterPro" id="IPR035985">
    <property type="entry name" value="Ubiquitin-activating_enz"/>
</dbReference>
<evidence type="ECO:0000256" key="1">
    <source>
        <dbReference type="ARBA" id="ARBA00005673"/>
    </source>
</evidence>
<dbReference type="InterPro" id="IPR019572">
    <property type="entry name" value="UBA_E1_SCCH"/>
</dbReference>
<comment type="similarity">
    <text evidence="1">Belongs to the ubiquitin-activating E1 family.</text>
</comment>
<keyword evidence="4" id="KW-0067">ATP-binding</keyword>
<evidence type="ECO:0000256" key="4">
    <source>
        <dbReference type="ARBA" id="ARBA00022840"/>
    </source>
</evidence>
<comment type="pathway">
    <text evidence="5">Protein modification.</text>
</comment>
<evidence type="ECO:0000259" key="6">
    <source>
        <dbReference type="Pfam" id="PF10585"/>
    </source>
</evidence>
<sequence>MSNLWEKRRAPIPLSFDNFLSLGDENNVNEKVEIRDMQIWSAAKCVKVFTECVNSLRSQIRAAENEYLTWDKDDKVSMDFVAACANLRADIFGIKKLSRFEIKSIAG</sequence>
<dbReference type="Gene3D" id="1.10.10.520">
    <property type="entry name" value="Ubiquitin activating enzymes (Uba3). Chain: B, domain 2"/>
    <property type="match status" value="1"/>
</dbReference>
<dbReference type="Pfam" id="PF10585">
    <property type="entry name" value="UBA_E1_SCCH"/>
    <property type="match status" value="1"/>
</dbReference>
<dbReference type="AlphaFoldDB" id="A0A1B6H2E4"/>
<name>A0A1B6H2E4_9HEMI</name>
<gene>
    <name evidence="7" type="ORF">g.45308</name>
</gene>
<dbReference type="GO" id="GO:0005524">
    <property type="term" value="F:ATP binding"/>
    <property type="evidence" value="ECO:0007669"/>
    <property type="project" value="UniProtKB-KW"/>
</dbReference>
<evidence type="ECO:0000256" key="2">
    <source>
        <dbReference type="ARBA" id="ARBA00022741"/>
    </source>
</evidence>
<evidence type="ECO:0000313" key="7">
    <source>
        <dbReference type="EMBL" id="JAS68808.1"/>
    </source>
</evidence>
<protein>
    <recommendedName>
        <fullName evidence="6">Ubiquitin-activating enzyme SCCH domain-containing protein</fullName>
    </recommendedName>
</protein>
<feature type="domain" description="Ubiquitin-activating enzyme SCCH" evidence="6">
    <location>
        <begin position="51"/>
        <end position="103"/>
    </location>
</feature>
<keyword evidence="2" id="KW-0547">Nucleotide-binding</keyword>
<dbReference type="EMBL" id="GECZ01000961">
    <property type="protein sequence ID" value="JAS68808.1"/>
    <property type="molecule type" value="Transcribed_RNA"/>
</dbReference>
<dbReference type="InterPro" id="IPR023318">
    <property type="entry name" value="Ub_act_enz_dom_a_sf"/>
</dbReference>
<evidence type="ECO:0000256" key="3">
    <source>
        <dbReference type="ARBA" id="ARBA00022786"/>
    </source>
</evidence>
<organism evidence="7">
    <name type="scientific">Cuerna arida</name>
    <dbReference type="NCBI Taxonomy" id="1464854"/>
    <lineage>
        <taxon>Eukaryota</taxon>
        <taxon>Metazoa</taxon>
        <taxon>Ecdysozoa</taxon>
        <taxon>Arthropoda</taxon>
        <taxon>Hexapoda</taxon>
        <taxon>Insecta</taxon>
        <taxon>Pterygota</taxon>
        <taxon>Neoptera</taxon>
        <taxon>Paraneoptera</taxon>
        <taxon>Hemiptera</taxon>
        <taxon>Auchenorrhyncha</taxon>
        <taxon>Membracoidea</taxon>
        <taxon>Cicadellidae</taxon>
        <taxon>Cicadellinae</taxon>
        <taxon>Proconiini</taxon>
        <taxon>Cuerna</taxon>
    </lineage>
</organism>
<dbReference type="GO" id="GO:0008641">
    <property type="term" value="F:ubiquitin-like modifier activating enzyme activity"/>
    <property type="evidence" value="ECO:0007669"/>
    <property type="project" value="InterPro"/>
</dbReference>
<dbReference type="SUPFAM" id="SSF69572">
    <property type="entry name" value="Activating enzymes of the ubiquitin-like proteins"/>
    <property type="match status" value="1"/>
</dbReference>
<reference evidence="7" key="1">
    <citation type="submission" date="2015-11" db="EMBL/GenBank/DDBJ databases">
        <title>De novo transcriptome assembly of four potential Pierce s Disease insect vectors from Arizona vineyards.</title>
        <authorList>
            <person name="Tassone E.E."/>
        </authorList>
    </citation>
    <scope>NUCLEOTIDE SEQUENCE</scope>
</reference>
<proteinExistence type="inferred from homology"/>
<feature type="non-terminal residue" evidence="7">
    <location>
        <position position="107"/>
    </location>
</feature>
<evidence type="ECO:0000256" key="5">
    <source>
        <dbReference type="ARBA" id="ARBA00043952"/>
    </source>
</evidence>
<keyword evidence="3" id="KW-0833">Ubl conjugation pathway</keyword>
<accession>A0A1B6H2E4</accession>